<proteinExistence type="predicted"/>
<dbReference type="InterPro" id="IPR000595">
    <property type="entry name" value="cNMP-bd_dom"/>
</dbReference>
<feature type="domain" description="Cyclic nucleotide-binding" evidence="1">
    <location>
        <begin position="21"/>
        <end position="120"/>
    </location>
</feature>
<dbReference type="InterPro" id="IPR014710">
    <property type="entry name" value="RmlC-like_jellyroll"/>
</dbReference>
<keyword evidence="3" id="KW-1185">Reference proteome</keyword>
<dbReference type="PROSITE" id="PS50042">
    <property type="entry name" value="CNMP_BINDING_3"/>
    <property type="match status" value="1"/>
</dbReference>
<dbReference type="InterPro" id="IPR018490">
    <property type="entry name" value="cNMP-bd_dom_sf"/>
</dbReference>
<dbReference type="Proteomes" id="UP000236725">
    <property type="component" value="Unassembled WGS sequence"/>
</dbReference>
<gene>
    <name evidence="2" type="ORF">SAMN05444001_11378</name>
</gene>
<dbReference type="CDD" id="cd00038">
    <property type="entry name" value="CAP_ED"/>
    <property type="match status" value="1"/>
</dbReference>
<accession>A0A8G2BXJ8</accession>
<dbReference type="AlphaFoldDB" id="A0A8G2BXJ8"/>
<dbReference type="RefSeq" id="WP_099464958.1">
    <property type="nucleotide sequence ID" value="NZ_FNVS01000013.1"/>
</dbReference>
<reference evidence="2 3" key="1">
    <citation type="submission" date="2016-10" db="EMBL/GenBank/DDBJ databases">
        <authorList>
            <person name="Varghese N."/>
            <person name="Submissions S."/>
        </authorList>
    </citation>
    <scope>NUCLEOTIDE SEQUENCE [LARGE SCALE GENOMIC DNA]</scope>
    <source>
        <strain evidence="2 3">DSM 29073</strain>
    </source>
</reference>
<protein>
    <submittedName>
        <fullName evidence="2">cAMP-binding domain of CRP or a regulatory subunit of cAMP-dependent protein kinases</fullName>
    </submittedName>
</protein>
<organism evidence="2 3">
    <name type="scientific">Parabacteroides chinchillae</name>
    <dbReference type="NCBI Taxonomy" id="871327"/>
    <lineage>
        <taxon>Bacteria</taxon>
        <taxon>Pseudomonadati</taxon>
        <taxon>Bacteroidota</taxon>
        <taxon>Bacteroidia</taxon>
        <taxon>Bacteroidales</taxon>
        <taxon>Tannerellaceae</taxon>
        <taxon>Parabacteroides</taxon>
    </lineage>
</organism>
<dbReference type="Gene3D" id="2.60.120.10">
    <property type="entry name" value="Jelly Rolls"/>
    <property type="match status" value="1"/>
</dbReference>
<evidence type="ECO:0000313" key="2">
    <source>
        <dbReference type="EMBL" id="SEG05656.1"/>
    </source>
</evidence>
<name>A0A8G2BXJ8_9BACT</name>
<dbReference type="EMBL" id="FNVS01000013">
    <property type="protein sequence ID" value="SEG05656.1"/>
    <property type="molecule type" value="Genomic_DNA"/>
</dbReference>
<dbReference type="SUPFAM" id="SSF51206">
    <property type="entry name" value="cAMP-binding domain-like"/>
    <property type="match status" value="1"/>
</dbReference>
<dbReference type="Pfam" id="PF00027">
    <property type="entry name" value="cNMP_binding"/>
    <property type="match status" value="1"/>
</dbReference>
<evidence type="ECO:0000259" key="1">
    <source>
        <dbReference type="PROSITE" id="PS50042"/>
    </source>
</evidence>
<evidence type="ECO:0000313" key="3">
    <source>
        <dbReference type="Proteomes" id="UP000236725"/>
    </source>
</evidence>
<sequence length="197" mass="22755">METDASFARLLADIPEALAGDKAFVKELEDRAKVLNVKKGDYLLRTGELCQDAYFINKGLFINLYISEKGEEAVTGFAADSEFPFLSAIGYFTQAPSDFEIKAIEDGELLCFSRVQIEEMSLRYPLFASYYQNVMLTIIAKLYSMFAVRQSCTAEEFIKYLYNHYKWIINRVPDKYIAQYMGVSNTWYCKLKKRIFC</sequence>
<comment type="caution">
    <text evidence="2">The sequence shown here is derived from an EMBL/GenBank/DDBJ whole genome shotgun (WGS) entry which is preliminary data.</text>
</comment>